<dbReference type="Proteomes" id="UP000824120">
    <property type="component" value="Chromosome 10"/>
</dbReference>
<gene>
    <name evidence="1" type="ORF">H5410_052710</name>
</gene>
<accession>A0A9J5X1U9</accession>
<comment type="caution">
    <text evidence="1">The sequence shown here is derived from an EMBL/GenBank/DDBJ whole genome shotgun (WGS) entry which is preliminary data.</text>
</comment>
<protein>
    <submittedName>
        <fullName evidence="1">Uncharacterized protein</fullName>
    </submittedName>
</protein>
<dbReference type="AlphaFoldDB" id="A0A9J5X1U9"/>
<keyword evidence="2" id="KW-1185">Reference proteome</keyword>
<sequence>MGGKSAKGDSLQGCKTTPKYVVIYQELNRILGLAQSYLQLNMLGGAFMRSFDGFIGTKSKIVGSYSWKEKGYDRGAEAIILFG</sequence>
<proteinExistence type="predicted"/>
<reference evidence="1 2" key="1">
    <citation type="submission" date="2020-09" db="EMBL/GenBank/DDBJ databases">
        <title>De no assembly of potato wild relative species, Solanum commersonii.</title>
        <authorList>
            <person name="Cho K."/>
        </authorList>
    </citation>
    <scope>NUCLEOTIDE SEQUENCE [LARGE SCALE GENOMIC DNA]</scope>
    <source>
        <strain evidence="1">LZ3.2</strain>
        <tissue evidence="1">Leaf</tissue>
    </source>
</reference>
<name>A0A9J5X1U9_SOLCO</name>
<evidence type="ECO:0000313" key="1">
    <source>
        <dbReference type="EMBL" id="KAG5582083.1"/>
    </source>
</evidence>
<organism evidence="1 2">
    <name type="scientific">Solanum commersonii</name>
    <name type="common">Commerson's wild potato</name>
    <name type="synonym">Commerson's nightshade</name>
    <dbReference type="NCBI Taxonomy" id="4109"/>
    <lineage>
        <taxon>Eukaryota</taxon>
        <taxon>Viridiplantae</taxon>
        <taxon>Streptophyta</taxon>
        <taxon>Embryophyta</taxon>
        <taxon>Tracheophyta</taxon>
        <taxon>Spermatophyta</taxon>
        <taxon>Magnoliopsida</taxon>
        <taxon>eudicotyledons</taxon>
        <taxon>Gunneridae</taxon>
        <taxon>Pentapetalae</taxon>
        <taxon>asterids</taxon>
        <taxon>lamiids</taxon>
        <taxon>Solanales</taxon>
        <taxon>Solanaceae</taxon>
        <taxon>Solanoideae</taxon>
        <taxon>Solaneae</taxon>
        <taxon>Solanum</taxon>
    </lineage>
</organism>
<evidence type="ECO:0000313" key="2">
    <source>
        <dbReference type="Proteomes" id="UP000824120"/>
    </source>
</evidence>
<dbReference type="EMBL" id="JACXVP010000010">
    <property type="protein sequence ID" value="KAG5582083.1"/>
    <property type="molecule type" value="Genomic_DNA"/>
</dbReference>